<sequence length="82" mass="9480">MPFHHKYYHTQHIYTQKDNRPGTAFPTRYSLSQQAQKGTNHRSAARVNLTGESLNTIALVVQVHESFIQTRQTRDVDTNVLK</sequence>
<dbReference type="Proteomes" id="UP000011116">
    <property type="component" value="Chromosome 3H"/>
</dbReference>
<dbReference type="Gramene" id="HORVU.MOREX.r2.3HG0181640.1">
    <property type="protein sequence ID" value="HORVU.MOREX.r2.3HG0181640.1.CDS.1"/>
    <property type="gene ID" value="HORVU.MOREX.r2.3HG0181640"/>
</dbReference>
<reference evidence="1" key="2">
    <citation type="submission" date="2020-10" db="EMBL/GenBank/DDBJ databases">
        <authorList>
            <person name="Scholz U."/>
            <person name="Mascher M."/>
            <person name="Fiebig A."/>
        </authorList>
    </citation>
    <scope>NUCLEOTIDE SEQUENCE [LARGE SCALE GENOMIC DNA]</scope>
    <source>
        <strain evidence="1">cv. Morex</strain>
    </source>
</reference>
<keyword evidence="2" id="KW-1185">Reference proteome</keyword>
<protein>
    <submittedName>
        <fullName evidence="1">Uncharacterized protein</fullName>
    </submittedName>
</protein>
<dbReference type="Gramene" id="HORVU.MOREX.r3.3HG0218380.1">
    <property type="protein sequence ID" value="HORVU.MOREX.r3.3HG0218380.1.CDS1"/>
    <property type="gene ID" value="HORVU.MOREX.r3.3HG0218380"/>
</dbReference>
<accession>A0A8I6X9M0</accession>
<dbReference type="AlphaFoldDB" id="A0A8I6X9M0"/>
<name>A0A8I6X9M0_HORVV</name>
<proteinExistence type="predicted"/>
<reference evidence="1" key="3">
    <citation type="submission" date="2022-01" db="UniProtKB">
        <authorList>
            <consortium name="EnsemblPlants"/>
        </authorList>
    </citation>
    <scope>IDENTIFICATION</scope>
    <source>
        <strain evidence="1">subsp. vulgare</strain>
    </source>
</reference>
<organism evidence="1 2">
    <name type="scientific">Hordeum vulgare subsp. vulgare</name>
    <name type="common">Domesticated barley</name>
    <dbReference type="NCBI Taxonomy" id="112509"/>
    <lineage>
        <taxon>Eukaryota</taxon>
        <taxon>Viridiplantae</taxon>
        <taxon>Streptophyta</taxon>
        <taxon>Embryophyta</taxon>
        <taxon>Tracheophyta</taxon>
        <taxon>Spermatophyta</taxon>
        <taxon>Magnoliopsida</taxon>
        <taxon>Liliopsida</taxon>
        <taxon>Poales</taxon>
        <taxon>Poaceae</taxon>
        <taxon>BOP clade</taxon>
        <taxon>Pooideae</taxon>
        <taxon>Triticodae</taxon>
        <taxon>Triticeae</taxon>
        <taxon>Hordeinae</taxon>
        <taxon>Hordeum</taxon>
    </lineage>
</organism>
<evidence type="ECO:0000313" key="1">
    <source>
        <dbReference type="EnsemblPlants" id="HORVU.MOREX.r3.3HG0218380.1.CDS1"/>
    </source>
</evidence>
<reference evidence="2" key="1">
    <citation type="journal article" date="2012" name="Nature">
        <title>A physical, genetic and functional sequence assembly of the barley genome.</title>
        <authorList>
            <consortium name="The International Barley Genome Sequencing Consortium"/>
            <person name="Mayer K.F."/>
            <person name="Waugh R."/>
            <person name="Brown J.W."/>
            <person name="Schulman A."/>
            <person name="Langridge P."/>
            <person name="Platzer M."/>
            <person name="Fincher G.B."/>
            <person name="Muehlbauer G.J."/>
            <person name="Sato K."/>
            <person name="Close T.J."/>
            <person name="Wise R.P."/>
            <person name="Stein N."/>
        </authorList>
    </citation>
    <scope>NUCLEOTIDE SEQUENCE [LARGE SCALE GENOMIC DNA]</scope>
    <source>
        <strain evidence="2">cv. Morex</strain>
    </source>
</reference>
<dbReference type="EnsemblPlants" id="HORVU.MOREX.r3.3HG0218380.1">
    <property type="protein sequence ID" value="HORVU.MOREX.r3.3HG0218380.1.CDS1"/>
    <property type="gene ID" value="HORVU.MOREX.r3.3HG0218380"/>
</dbReference>
<evidence type="ECO:0000313" key="2">
    <source>
        <dbReference type="Proteomes" id="UP000011116"/>
    </source>
</evidence>